<organism evidence="9 10">
    <name type="scientific">Chaetoceros tenuissimus</name>
    <dbReference type="NCBI Taxonomy" id="426638"/>
    <lineage>
        <taxon>Eukaryota</taxon>
        <taxon>Sar</taxon>
        <taxon>Stramenopiles</taxon>
        <taxon>Ochrophyta</taxon>
        <taxon>Bacillariophyta</taxon>
        <taxon>Coscinodiscophyceae</taxon>
        <taxon>Chaetocerotophycidae</taxon>
        <taxon>Chaetocerotales</taxon>
        <taxon>Chaetocerotaceae</taxon>
        <taxon>Chaetoceros</taxon>
    </lineage>
</organism>
<dbReference type="Pfam" id="PF16213">
    <property type="entry name" value="DCB"/>
    <property type="match status" value="1"/>
</dbReference>
<feature type="region of interest" description="Disordered" evidence="7">
    <location>
        <begin position="1976"/>
        <end position="2001"/>
    </location>
</feature>
<dbReference type="PANTHER" id="PTHR10663">
    <property type="entry name" value="GUANYL-NUCLEOTIDE EXCHANGE FACTOR"/>
    <property type="match status" value="1"/>
</dbReference>
<evidence type="ECO:0000256" key="1">
    <source>
        <dbReference type="ARBA" id="ARBA00004370"/>
    </source>
</evidence>
<feature type="compositionally biased region" description="Acidic residues" evidence="7">
    <location>
        <begin position="345"/>
        <end position="389"/>
    </location>
</feature>
<comment type="subcellular location">
    <subcellularLocation>
        <location evidence="2">Cytoplasm</location>
    </subcellularLocation>
    <subcellularLocation>
        <location evidence="1">Membrane</location>
    </subcellularLocation>
</comment>
<dbReference type="InterPro" id="IPR000904">
    <property type="entry name" value="Sec7_dom"/>
</dbReference>
<feature type="region of interest" description="Disordered" evidence="7">
    <location>
        <begin position="1"/>
        <end position="81"/>
    </location>
</feature>
<feature type="compositionally biased region" description="Low complexity" evidence="7">
    <location>
        <begin position="1609"/>
        <end position="1624"/>
    </location>
</feature>
<evidence type="ECO:0000256" key="2">
    <source>
        <dbReference type="ARBA" id="ARBA00004496"/>
    </source>
</evidence>
<keyword evidence="3" id="KW-0813">Transport</keyword>
<dbReference type="Pfam" id="PF12783">
    <property type="entry name" value="Sec7-like_HUS"/>
    <property type="match status" value="1"/>
</dbReference>
<dbReference type="EMBL" id="BLLK01000069">
    <property type="protein sequence ID" value="GFH60340.1"/>
    <property type="molecule type" value="Genomic_DNA"/>
</dbReference>
<dbReference type="InterPro" id="IPR015403">
    <property type="entry name" value="Mon2/Sec7/BIG1-like_HDS"/>
</dbReference>
<evidence type="ECO:0000256" key="7">
    <source>
        <dbReference type="SAM" id="MobiDB-lite"/>
    </source>
</evidence>
<gene>
    <name evidence="9" type="ORF">CTEN210_16816</name>
</gene>
<comment type="caution">
    <text evidence="9">The sequence shown here is derived from an EMBL/GenBank/DDBJ whole genome shotgun (WGS) entry which is preliminary data.</text>
</comment>
<evidence type="ECO:0000259" key="8">
    <source>
        <dbReference type="PROSITE" id="PS50190"/>
    </source>
</evidence>
<feature type="compositionally biased region" description="Basic and acidic residues" evidence="7">
    <location>
        <begin position="331"/>
        <end position="344"/>
    </location>
</feature>
<dbReference type="GO" id="GO:0005085">
    <property type="term" value="F:guanyl-nucleotide exchange factor activity"/>
    <property type="evidence" value="ECO:0007669"/>
    <property type="project" value="InterPro"/>
</dbReference>
<feature type="compositionally biased region" description="Acidic residues" evidence="7">
    <location>
        <begin position="101"/>
        <end position="145"/>
    </location>
</feature>
<dbReference type="GO" id="GO:0005737">
    <property type="term" value="C:cytoplasm"/>
    <property type="evidence" value="ECO:0007669"/>
    <property type="project" value="UniProtKB-SubCell"/>
</dbReference>
<evidence type="ECO:0000256" key="4">
    <source>
        <dbReference type="ARBA" id="ARBA00022490"/>
    </source>
</evidence>
<dbReference type="Pfam" id="PF01369">
    <property type="entry name" value="Sec7"/>
    <property type="match status" value="1"/>
</dbReference>
<dbReference type="Proteomes" id="UP001054902">
    <property type="component" value="Unassembled WGS sequence"/>
</dbReference>
<dbReference type="InterPro" id="IPR032629">
    <property type="entry name" value="DCB_dom"/>
</dbReference>
<feature type="compositionally biased region" description="Basic and acidic residues" evidence="7">
    <location>
        <begin position="209"/>
        <end position="222"/>
    </location>
</feature>
<evidence type="ECO:0000256" key="3">
    <source>
        <dbReference type="ARBA" id="ARBA00022448"/>
    </source>
</evidence>
<dbReference type="FunFam" id="1.10.1000.11:FF:000002">
    <property type="entry name" value="Cytohesin 1"/>
    <property type="match status" value="1"/>
</dbReference>
<keyword evidence="6" id="KW-0472">Membrane</keyword>
<accession>A0AAD3DCA3</accession>
<dbReference type="GO" id="GO:0032012">
    <property type="term" value="P:regulation of ARF protein signal transduction"/>
    <property type="evidence" value="ECO:0007669"/>
    <property type="project" value="InterPro"/>
</dbReference>
<protein>
    <recommendedName>
        <fullName evidence="8">SEC7 domain-containing protein</fullName>
    </recommendedName>
</protein>
<dbReference type="InterPro" id="IPR016024">
    <property type="entry name" value="ARM-type_fold"/>
</dbReference>
<keyword evidence="4" id="KW-0963">Cytoplasm</keyword>
<name>A0AAD3DCA3_9STRA</name>
<feature type="compositionally biased region" description="Low complexity" evidence="7">
    <location>
        <begin position="420"/>
        <end position="430"/>
    </location>
</feature>
<feature type="compositionally biased region" description="Acidic residues" evidence="7">
    <location>
        <begin position="53"/>
        <end position="72"/>
    </location>
</feature>
<dbReference type="InterPro" id="IPR035999">
    <property type="entry name" value="Sec7_dom_sf"/>
</dbReference>
<evidence type="ECO:0000313" key="9">
    <source>
        <dbReference type="EMBL" id="GFH60340.1"/>
    </source>
</evidence>
<feature type="compositionally biased region" description="Basic and acidic residues" evidence="7">
    <location>
        <begin position="1592"/>
        <end position="1602"/>
    </location>
</feature>
<dbReference type="InterPro" id="IPR032691">
    <property type="entry name" value="Mon2/Sec7/BIG1-like_HUS"/>
</dbReference>
<sequence>MSESSESSSPDELAGISTPVPSFSTVREEEEAVQVENAQEDESLAVKTMEENQATDEPDASNSVAEEEEEVFQDSVQHEDEDEVINDLDKMNLENSHCDQEESDVGLETEVAENEEATETIDDTNMEDGTVEEDVAEEQSEVVNDEENKSEAIVTEETTADEQPEASPSTNEESIPASPSSRASEFNEEEEEVFQDSVQHEDEDEVIDDLDKMNLENSHCDQEESDVGLETEVAENEEATETIDDTNMEDCTVEEDVTEEQSEVVNDEENKSEAIVTEETTADEQPEASPSTNEESIPASPSSRASEFNEEEEEVFQDSVQHEDEDEVIDDLDKMNLENSHCDQEESDVGLETEVAENEEATETIDDTNMEDGTVEEVVTEEQSEVVNDEENKSEAIVTEETTADEQPEASPSTNEESIPASPSSRASEFSSDDRQVTFATDKSVSPIPCFVNPTTPIPNSDSALRLLRKFMNKTAKFFPTSCGGTKSSSILSFLFGGSTYDDECNLAYKNLVDVLISGVDDSEELDDSDSIATGDGENDIVVESILGHSGDTMSKARSAIACFCHLFEMWSLETQRMSILQMGSGIAAFEELVNKTKFHDYESMDQGYVKSQVTVIKGEVMAAALTCAEALVAHGCFDGVQLSIGQDDQLDISVHSLTLPEDDEESNFNAVSILCESVYNCFLETEEAELAAIKFLLTTGCRTTEIATSDGQKEVTAMLQGTHLLQAIRVCYRLYLSTESSSNKTTAKAALRQIVTSTFKRLENKKESPKSERPGLMKQASIEMLGPVGEDPFSHEGFESEENKLYPTETDDMTMKSRLSSAGNFPSFEHKDAYLVLRSLCKLSMKAVSTDPQTSYLSTPVVIARNESSGPGDDPAGERINRDFPTQPIMMDPALDSKILALDLILEILQRTKTDIFMNAGHHLIYAVRNYLCHSLLKNCTLDNTYVVSLSLQLFVPLIRHFRAHLKTEIEAFVTNVFFVILDSKNSTVEHKLRVVILFEEVCSDPATLAEIFLNYDCDLSAVDLFQRIVNTLARVAKIGLHDQGMESAGIFVGGAGATRAEKARQDHRALRLEAMKAVRKILSSLLLSMTSSGSFQKESLSSDHGSEGELKIDDSGIDKAALFREKSTSNVSTGDEAGGVERQSLVQIFDSKKKRKEDFAKVILKFNQKPKAGIQLAADVGLLNPDDPADVAQFLLTHKDSLDKTQTGEFLGMDTEYKDGFMLKVLHQYANAMDFTGLRFDDAIKLYLSGFRLPGEAQKIDRIMEKFAERYTIQNSEIFPNADAAFILAFSVIMLNTDLHNPAIKEERRMTKEGFLRNNSGICDGQDLPEEFLTGIFDRIKTDPISLKEDDEAREKAGGSKPTEGSSKIVLFTNNYQEIDKKRETNYQKERDEILRNTESLLRRKSTRGKTSSSKRLQNFVSTEDSGLKDEYVIPMYDVTWGPALAVFSTVIESANGTMGALLSIATDDEIESAAENAAEATEVCLDGFTLAIRIASLCGNDTARCAYVHALSNFSLLGTGRMLEHRHIRCVQTLLELGRDYGEYLGSSWEYIFKALSEVARLNHVYEEGAKFARAELAARARKKKREEAAAKKAAKASEEVENEDNSNSNSVEESDNSSYDSEFDDEFDELLLEEMYEDHFGFDEELDKIALDEINARSIHENLPEELSDEIFSRSSSLSATAIKDFIFQLCRVSRMEISGYGGGVGSKANNVDLTAVHYRKNHSLVDNSGSFDGRQNQPDIFSLQKLVEVTHYNMDTRPRLVFSDIWNIVSGHLTSTALHSNAAVAMYAVDSFRQLGMQFLKREELGVFEFQRKFIKPFEGVMLKCKNSSIKEFLLKSVEQIIVLYGDTNPSVDNIDQGYKGLLKSGWRPLLAVIGQSSCDEDDAIAKLGFSMLTAQLRQSLKVTKSSEHSTGESAFAAASPMRADKFVDLVEALLMFVSGPREEMSTESIDHLVTLSRYLSDESIPLPQNTKPSHLHPVRIDGPDTAAQLPTQGGGVSGNEELELWWPILLGLSKSVGDVRPNIRIKGLVTLLAIINQHFFVSNSEGKKSSVLGDLQTLQLIFRGILTPSLEHADSSSFANGVKLTLPDGFIRFMTRGSSISDVGKGGRKDRIEGQAQTSTGNNWLDTTFDHLMDGAIAIVLRSIEVYNDDILIEEILAMFNTCLISDSTSLSIRGLKRLYHFIANDLVLENITDSTWATVSHMLRRCLAVSGIPFNPDNKGSIELNSEIINDFLQEEQYLPQRRYIGSNVTSIIGSFLTDPDIARSMGPQWYIFLYSGLGAGIRVWDKAAEIVDMHPLHSGESKLDIQPPQYAENSLYARKWLGRLLLKLISGEDLMFGENSTTDALCKGLLKDEVESLINSYLKKEAAVATGTMTPGQSLELEHMTKMVCNLLEEILNLESERLTSISSLTPVLSACIQTDDRNVRTAVHKLLQRIFQMNESKE</sequence>
<reference evidence="9 10" key="1">
    <citation type="journal article" date="2021" name="Sci. Rep.">
        <title>The genome of the diatom Chaetoceros tenuissimus carries an ancient integrated fragment of an extant virus.</title>
        <authorList>
            <person name="Hongo Y."/>
            <person name="Kimura K."/>
            <person name="Takaki Y."/>
            <person name="Yoshida Y."/>
            <person name="Baba S."/>
            <person name="Kobayashi G."/>
            <person name="Nagasaki K."/>
            <person name="Hano T."/>
            <person name="Tomaru Y."/>
        </authorList>
    </citation>
    <scope>NUCLEOTIDE SEQUENCE [LARGE SCALE GENOMIC DNA]</scope>
    <source>
        <strain evidence="9 10">NIES-3715</strain>
    </source>
</reference>
<dbReference type="GO" id="GO:0016020">
    <property type="term" value="C:membrane"/>
    <property type="evidence" value="ECO:0007669"/>
    <property type="project" value="UniProtKB-SubCell"/>
</dbReference>
<dbReference type="Gene3D" id="1.10.220.20">
    <property type="match status" value="1"/>
</dbReference>
<dbReference type="PROSITE" id="PS50190">
    <property type="entry name" value="SEC7"/>
    <property type="match status" value="1"/>
</dbReference>
<dbReference type="SMART" id="SM00222">
    <property type="entry name" value="Sec7"/>
    <property type="match status" value="1"/>
</dbReference>
<feature type="compositionally biased region" description="Polar residues" evidence="7">
    <location>
        <begin position="166"/>
        <end position="184"/>
    </location>
</feature>
<proteinExistence type="predicted"/>
<feature type="compositionally biased region" description="Acidic residues" evidence="7">
    <location>
        <begin position="223"/>
        <end position="267"/>
    </location>
</feature>
<evidence type="ECO:0000256" key="5">
    <source>
        <dbReference type="ARBA" id="ARBA00022927"/>
    </source>
</evidence>
<dbReference type="Pfam" id="PF09324">
    <property type="entry name" value="Sec7-like_HDS"/>
    <property type="match status" value="1"/>
</dbReference>
<keyword evidence="10" id="KW-1185">Reference proteome</keyword>
<dbReference type="SUPFAM" id="SSF48371">
    <property type="entry name" value="ARM repeat"/>
    <property type="match status" value="1"/>
</dbReference>
<evidence type="ECO:0000256" key="6">
    <source>
        <dbReference type="ARBA" id="ARBA00023136"/>
    </source>
</evidence>
<feature type="region of interest" description="Disordered" evidence="7">
    <location>
        <begin position="1592"/>
        <end position="1625"/>
    </location>
</feature>
<dbReference type="Gene3D" id="1.10.1000.11">
    <property type="entry name" value="Arf Nucleotide-binding Site Opener,domain 2"/>
    <property type="match status" value="1"/>
</dbReference>
<feature type="domain" description="SEC7" evidence="8">
    <location>
        <begin position="1150"/>
        <end position="1345"/>
    </location>
</feature>
<feature type="region of interest" description="Disordered" evidence="7">
    <location>
        <begin position="94"/>
        <end position="437"/>
    </location>
</feature>
<dbReference type="PANTHER" id="PTHR10663:SF375">
    <property type="entry name" value="LD29171P"/>
    <property type="match status" value="1"/>
</dbReference>
<feature type="compositionally biased region" description="Acidic residues" evidence="7">
    <location>
        <begin position="28"/>
        <end position="43"/>
    </location>
</feature>
<keyword evidence="5" id="KW-0653">Protein transport</keyword>
<evidence type="ECO:0000313" key="10">
    <source>
        <dbReference type="Proteomes" id="UP001054902"/>
    </source>
</evidence>
<dbReference type="CDD" id="cd00171">
    <property type="entry name" value="Sec7"/>
    <property type="match status" value="1"/>
</dbReference>
<dbReference type="InterPro" id="IPR023394">
    <property type="entry name" value="Sec7_C_sf"/>
</dbReference>
<dbReference type="SUPFAM" id="SSF48425">
    <property type="entry name" value="Sec7 domain"/>
    <property type="match status" value="1"/>
</dbReference>
<dbReference type="GO" id="GO:0015031">
    <property type="term" value="P:protein transport"/>
    <property type="evidence" value="ECO:0007669"/>
    <property type="project" value="UniProtKB-KW"/>
</dbReference>
<feature type="compositionally biased region" description="Polar residues" evidence="7">
    <location>
        <begin position="288"/>
        <end position="306"/>
    </location>
</feature>